<protein>
    <recommendedName>
        <fullName evidence="3">KTSC domain-containing protein</fullName>
    </recommendedName>
</protein>
<evidence type="ECO:0008006" key="3">
    <source>
        <dbReference type="Google" id="ProtNLM"/>
    </source>
</evidence>
<dbReference type="RefSeq" id="WP_073209809.1">
    <property type="nucleotide sequence ID" value="NZ_FRCL01000010.1"/>
</dbReference>
<evidence type="ECO:0000313" key="1">
    <source>
        <dbReference type="EMBL" id="SHM98527.1"/>
    </source>
</evidence>
<dbReference type="Proteomes" id="UP000184092">
    <property type="component" value="Unassembled WGS sequence"/>
</dbReference>
<proteinExistence type="predicted"/>
<gene>
    <name evidence="1" type="ORF">SAMN05216269_1109</name>
</gene>
<dbReference type="STRING" id="178356.SAMN05216269_1109"/>
<keyword evidence="2" id="KW-1185">Reference proteome</keyword>
<accession>A0A1M7N4N4</accession>
<organism evidence="1 2">
    <name type="scientific">Flavobacterium xinjiangense</name>
    <dbReference type="NCBI Taxonomy" id="178356"/>
    <lineage>
        <taxon>Bacteria</taxon>
        <taxon>Pseudomonadati</taxon>
        <taxon>Bacteroidota</taxon>
        <taxon>Flavobacteriia</taxon>
        <taxon>Flavobacteriales</taxon>
        <taxon>Flavobacteriaceae</taxon>
        <taxon>Flavobacterium</taxon>
    </lineage>
</organism>
<dbReference type="AlphaFoldDB" id="A0A1M7N4N4"/>
<dbReference type="OrthoDB" id="1494854at2"/>
<sequence>MDLKWQEIGFDSDNIERIAHDGQKLYVEFKKTGKGYYYEDVSYEIFVRIMNKEVYSKSEGKPSFGATFNMLVIKSGFIGEQYR</sequence>
<reference evidence="2" key="1">
    <citation type="submission" date="2016-11" db="EMBL/GenBank/DDBJ databases">
        <authorList>
            <person name="Varghese N."/>
            <person name="Submissions S."/>
        </authorList>
    </citation>
    <scope>NUCLEOTIDE SEQUENCE [LARGE SCALE GENOMIC DNA]</scope>
    <source>
        <strain evidence="2">CGMCC 1.2749</strain>
    </source>
</reference>
<name>A0A1M7N4N4_9FLAO</name>
<dbReference type="EMBL" id="FRCL01000010">
    <property type="protein sequence ID" value="SHM98527.1"/>
    <property type="molecule type" value="Genomic_DNA"/>
</dbReference>
<evidence type="ECO:0000313" key="2">
    <source>
        <dbReference type="Proteomes" id="UP000184092"/>
    </source>
</evidence>